<proteinExistence type="predicted"/>
<evidence type="ECO:0000256" key="2">
    <source>
        <dbReference type="SAM" id="MobiDB-lite"/>
    </source>
</evidence>
<organism evidence="3 4">
    <name type="scientific">Nocardia albiluteola</name>
    <dbReference type="NCBI Taxonomy" id="2842303"/>
    <lineage>
        <taxon>Bacteria</taxon>
        <taxon>Bacillati</taxon>
        <taxon>Actinomycetota</taxon>
        <taxon>Actinomycetes</taxon>
        <taxon>Mycobacteriales</taxon>
        <taxon>Nocardiaceae</taxon>
        <taxon>Nocardia</taxon>
    </lineage>
</organism>
<protein>
    <recommendedName>
        <fullName evidence="5">TrwC relaxase domain-containing protein</fullName>
    </recommendedName>
</protein>
<feature type="region of interest" description="Disordered" evidence="2">
    <location>
        <begin position="816"/>
        <end position="841"/>
    </location>
</feature>
<evidence type="ECO:0000313" key="3">
    <source>
        <dbReference type="EMBL" id="MBU3066423.1"/>
    </source>
</evidence>
<feature type="compositionally biased region" description="Low complexity" evidence="2">
    <location>
        <begin position="820"/>
        <end position="834"/>
    </location>
</feature>
<feature type="coiled-coil region" evidence="1">
    <location>
        <begin position="631"/>
        <end position="665"/>
    </location>
</feature>
<dbReference type="EMBL" id="JAHKNI010000014">
    <property type="protein sequence ID" value="MBU3066423.1"/>
    <property type="molecule type" value="Genomic_DNA"/>
</dbReference>
<dbReference type="RefSeq" id="WP_215922495.1">
    <property type="nucleotide sequence ID" value="NZ_JAHKNI010000014.1"/>
</dbReference>
<evidence type="ECO:0000313" key="4">
    <source>
        <dbReference type="Proteomes" id="UP000733379"/>
    </source>
</evidence>
<feature type="region of interest" description="Disordered" evidence="2">
    <location>
        <begin position="672"/>
        <end position="694"/>
    </location>
</feature>
<feature type="compositionally biased region" description="Low complexity" evidence="2">
    <location>
        <begin position="685"/>
        <end position="694"/>
    </location>
</feature>
<evidence type="ECO:0000256" key="1">
    <source>
        <dbReference type="SAM" id="Coils"/>
    </source>
</evidence>
<gene>
    <name evidence="3" type="ORF">KO481_33490</name>
</gene>
<keyword evidence="4" id="KW-1185">Reference proteome</keyword>
<comment type="caution">
    <text evidence="3">The sequence shown here is derived from an EMBL/GenBank/DDBJ whole genome shotgun (WGS) entry which is preliminary data.</text>
</comment>
<evidence type="ECO:0008006" key="5">
    <source>
        <dbReference type="Google" id="ProtNLM"/>
    </source>
</evidence>
<dbReference type="Proteomes" id="UP000733379">
    <property type="component" value="Unassembled WGS sequence"/>
</dbReference>
<sequence length="860" mass="95191">MSDNEIDQIAREVGGVFRQAMNVARSYIHRRREQGRHAGVPRLTGAERRELAEQIRTQVGEQRVTQAWFTKRVEDYRRETIAERRRMARTPGLDPSAGNARLEAMRFGIESSLPGAVLSLQQRGQIVQAMDRFDTGQTDRPFYRPELSQQTVGRVAVEQREAALRSQRWVSGRRAAIETALPAPDVRAAGEAAFRQVDPRQAIQQAVAVQDLRHVQAVAREYGESRNVRSGRRIATDRARAAGLTPEQVRWELDNAEANSRVQVTLDAHQSGTMLQRDWSWHAYFPDEAQAAAWTHDAVNETDWRTGTTLTVKAREAGHAKAFYAAEGNQVSVGRDVELWHTAARNGFTNSPQPAREQTAGTAVVRTDPVTAAQQAEQTSGRDPLDLVAENDALRQRLEVLEAEKFGPEPEDWNGERGVARRESEPHTVFERLPRAQYNALQRIRHAQAQLRTAVAEGRTTPGDYFTAREATKGAAEVLGEQRAAREEVHAEANSRTVVTISATTPEGASSQYLTYHPDEAAAALVVQQEVSAAPAGTTFTVRARQADDPVPFYVAEGNQSEVARDTSLWASEIRDGFGRTQQSSREQQASTAAAHNDLVIEHGKAAGERDRLRGQVDSVQARLNLSIEHNGKLTNQNARLTRQLTALTTERDQLRGERDAAVQKLVARTSAAERYGSPERQAEQAKTAAQAPADGRNVLSQYLGREVPDCGAYTFGDEFRDKLRQDPAAYAGWVQQHVPEGQQDRWLTDRDNVLDAHAEIEHNLFAAAQDLNSPLMRNKAQELFPNGPDVRAGEEMAKWWLGGGATEYRAERAAREEAAQSATSAQASAGRSALADHQPGHALADAVARCEHERDGIER</sequence>
<accession>A0ABS6B7Y9</accession>
<reference evidence="3 4" key="1">
    <citation type="submission" date="2021-06" db="EMBL/GenBank/DDBJ databases">
        <title>Actinomycetes sequencing.</title>
        <authorList>
            <person name="Shan Q."/>
        </authorList>
    </citation>
    <scope>NUCLEOTIDE SEQUENCE [LARGE SCALE GENOMIC DNA]</scope>
    <source>
        <strain evidence="3 4">NEAU-G5</strain>
    </source>
</reference>
<feature type="region of interest" description="Disordered" evidence="2">
    <location>
        <begin position="346"/>
        <end position="367"/>
    </location>
</feature>
<keyword evidence="1" id="KW-0175">Coiled coil</keyword>
<name>A0ABS6B7Y9_9NOCA</name>